<comment type="caution">
    <text evidence="5">The sequence shown here is derived from an EMBL/GenBank/DDBJ whole genome shotgun (WGS) entry which is preliminary data.</text>
</comment>
<comment type="catalytic activity">
    <reaction evidence="1">
        <text>ATP + protein L-histidine = ADP + protein N-phospho-L-histidine.</text>
        <dbReference type="EC" id="2.7.13.3"/>
    </reaction>
</comment>
<evidence type="ECO:0000313" key="5">
    <source>
        <dbReference type="EMBL" id="HFC03971.1"/>
    </source>
</evidence>
<dbReference type="PANTHER" id="PTHR43547">
    <property type="entry name" value="TWO-COMPONENT HISTIDINE KINASE"/>
    <property type="match status" value="1"/>
</dbReference>
<dbReference type="Proteomes" id="UP000885722">
    <property type="component" value="Unassembled WGS sequence"/>
</dbReference>
<reference evidence="5" key="1">
    <citation type="journal article" date="2020" name="mSystems">
        <title>Genome- and Community-Level Interaction Insights into Carbon Utilization and Element Cycling Functions of Hydrothermarchaeota in Hydrothermal Sediment.</title>
        <authorList>
            <person name="Zhou Z."/>
            <person name="Liu Y."/>
            <person name="Xu W."/>
            <person name="Pan J."/>
            <person name="Luo Z.H."/>
            <person name="Li M."/>
        </authorList>
    </citation>
    <scope>NUCLEOTIDE SEQUENCE [LARGE SCALE GENOMIC DNA]</scope>
    <source>
        <strain evidence="5">HyVt-513</strain>
    </source>
</reference>
<feature type="domain" description="Histidine kinase" evidence="4">
    <location>
        <begin position="1"/>
        <end position="90"/>
    </location>
</feature>
<keyword evidence="5" id="KW-0067">ATP-binding</keyword>
<dbReference type="AlphaFoldDB" id="A0A7V2WM45"/>
<organism evidence="5">
    <name type="scientific">Nitratifractor salsuginis</name>
    <dbReference type="NCBI Taxonomy" id="269261"/>
    <lineage>
        <taxon>Bacteria</taxon>
        <taxon>Pseudomonadati</taxon>
        <taxon>Campylobacterota</taxon>
        <taxon>Epsilonproteobacteria</taxon>
        <taxon>Campylobacterales</taxon>
        <taxon>Sulfurovaceae</taxon>
        <taxon>Nitratifractor</taxon>
    </lineage>
</organism>
<accession>A0A7V2WM45</accession>
<dbReference type="GO" id="GO:0005524">
    <property type="term" value="F:ATP binding"/>
    <property type="evidence" value="ECO:0007669"/>
    <property type="project" value="UniProtKB-KW"/>
</dbReference>
<evidence type="ECO:0000259" key="4">
    <source>
        <dbReference type="PROSITE" id="PS50109"/>
    </source>
</evidence>
<dbReference type="GO" id="GO:0000155">
    <property type="term" value="F:phosphorelay sensor kinase activity"/>
    <property type="evidence" value="ECO:0007669"/>
    <property type="project" value="TreeGrafter"/>
</dbReference>
<evidence type="ECO:0000256" key="3">
    <source>
        <dbReference type="ARBA" id="ARBA00022553"/>
    </source>
</evidence>
<dbReference type="EC" id="2.7.13.3" evidence="2"/>
<gene>
    <name evidence="5" type="ORF">ENJ74_03780</name>
</gene>
<dbReference type="PANTHER" id="PTHR43547:SF2">
    <property type="entry name" value="HYBRID SIGNAL TRANSDUCTION HISTIDINE KINASE C"/>
    <property type="match status" value="1"/>
</dbReference>
<dbReference type="InterPro" id="IPR036890">
    <property type="entry name" value="HATPase_C_sf"/>
</dbReference>
<dbReference type="Pfam" id="PF02518">
    <property type="entry name" value="HATPase_c"/>
    <property type="match status" value="1"/>
</dbReference>
<dbReference type="InterPro" id="IPR005467">
    <property type="entry name" value="His_kinase_dom"/>
</dbReference>
<dbReference type="EMBL" id="DRNO01000258">
    <property type="protein sequence ID" value="HFC03971.1"/>
    <property type="molecule type" value="Genomic_DNA"/>
</dbReference>
<name>A0A7V2WM45_9BACT</name>
<proteinExistence type="predicted"/>
<dbReference type="InterPro" id="IPR003594">
    <property type="entry name" value="HATPase_dom"/>
</dbReference>
<keyword evidence="5" id="KW-0547">Nucleotide-binding</keyword>
<keyword evidence="3" id="KW-0597">Phosphoprotein</keyword>
<evidence type="ECO:0000256" key="2">
    <source>
        <dbReference type="ARBA" id="ARBA00012438"/>
    </source>
</evidence>
<dbReference type="PRINTS" id="PR00344">
    <property type="entry name" value="BCTRLSENSOR"/>
</dbReference>
<evidence type="ECO:0000256" key="1">
    <source>
        <dbReference type="ARBA" id="ARBA00000085"/>
    </source>
</evidence>
<protein>
    <recommendedName>
        <fullName evidence="2">histidine kinase</fullName>
        <ecNumber evidence="2">2.7.13.3</ecNumber>
    </recommendedName>
</protein>
<sequence>LRFTPEGGTVRLFSYRKGETLVVKIRDEGPGIDEGVDLFAPFKRSADSPGAGLGLFLVKSAADALGAEVTLRNRRDGRGAVATFVLPLGKNSS</sequence>
<dbReference type="InterPro" id="IPR004358">
    <property type="entry name" value="Sig_transdc_His_kin-like_C"/>
</dbReference>
<dbReference type="SMART" id="SM00387">
    <property type="entry name" value="HATPase_c"/>
    <property type="match status" value="1"/>
</dbReference>
<dbReference type="SUPFAM" id="SSF55874">
    <property type="entry name" value="ATPase domain of HSP90 chaperone/DNA topoisomerase II/histidine kinase"/>
    <property type="match status" value="1"/>
</dbReference>
<feature type="non-terminal residue" evidence="5">
    <location>
        <position position="1"/>
    </location>
</feature>
<dbReference type="Gene3D" id="3.30.565.10">
    <property type="entry name" value="Histidine kinase-like ATPase, C-terminal domain"/>
    <property type="match status" value="1"/>
</dbReference>
<dbReference type="PROSITE" id="PS50109">
    <property type="entry name" value="HIS_KIN"/>
    <property type="match status" value="1"/>
</dbReference>